<proteinExistence type="predicted"/>
<sequence length="212" mass="23516">MTEVDDQQFPAQGSEQFFSDESRKSLAEASRLLAERLQAHTEALLAMTGDEEQAVLDEHNAQLEELVEGWNDAVFEHTGTTPLLLDDEIVEVDDEEPEEQDHLISVVSRFDLKVVDLETLLDAGRAAQERHPVELDESGDRDPVDTAEQAIYEISRETGEAWFELPGVDLVAGARAYVVPEYPFDPLEADADDVITEISAPNGVVTHAETWA</sequence>
<dbReference type="EMBL" id="JACHMY010000001">
    <property type="protein sequence ID" value="MBB5838923.1"/>
    <property type="molecule type" value="Genomic_DNA"/>
</dbReference>
<feature type="region of interest" description="Disordered" evidence="1">
    <location>
        <begin position="1"/>
        <end position="22"/>
    </location>
</feature>
<organism evidence="2 3">
    <name type="scientific">Kribbella italica</name>
    <dbReference type="NCBI Taxonomy" id="1540520"/>
    <lineage>
        <taxon>Bacteria</taxon>
        <taxon>Bacillati</taxon>
        <taxon>Actinomycetota</taxon>
        <taxon>Actinomycetes</taxon>
        <taxon>Propionibacteriales</taxon>
        <taxon>Kribbellaceae</taxon>
        <taxon>Kribbella</taxon>
    </lineage>
</organism>
<comment type="caution">
    <text evidence="2">The sequence shown here is derived from an EMBL/GenBank/DDBJ whole genome shotgun (WGS) entry which is preliminary data.</text>
</comment>
<evidence type="ECO:0000313" key="2">
    <source>
        <dbReference type="EMBL" id="MBB5838923.1"/>
    </source>
</evidence>
<feature type="compositionally biased region" description="Polar residues" evidence="1">
    <location>
        <begin position="9"/>
        <end position="19"/>
    </location>
</feature>
<reference evidence="2 3" key="1">
    <citation type="submission" date="2020-08" db="EMBL/GenBank/DDBJ databases">
        <title>Sequencing the genomes of 1000 actinobacteria strains.</title>
        <authorList>
            <person name="Klenk H.-P."/>
        </authorList>
    </citation>
    <scope>NUCLEOTIDE SEQUENCE [LARGE SCALE GENOMIC DNA]</scope>
    <source>
        <strain evidence="2 3">DSM 28967</strain>
    </source>
</reference>
<accession>A0A7W9MXB4</accession>
<keyword evidence="3" id="KW-1185">Reference proteome</keyword>
<evidence type="ECO:0000313" key="3">
    <source>
        <dbReference type="Proteomes" id="UP000549971"/>
    </source>
</evidence>
<dbReference type="AlphaFoldDB" id="A0A7W9MXB4"/>
<gene>
    <name evidence="2" type="ORF">HDA39_005657</name>
</gene>
<dbReference type="Proteomes" id="UP000549971">
    <property type="component" value="Unassembled WGS sequence"/>
</dbReference>
<name>A0A7W9MXB4_9ACTN</name>
<evidence type="ECO:0000256" key="1">
    <source>
        <dbReference type="SAM" id="MobiDB-lite"/>
    </source>
</evidence>
<protein>
    <submittedName>
        <fullName evidence="2">Uncharacterized protein</fullName>
    </submittedName>
</protein>
<dbReference type="RefSeq" id="WP_184800164.1">
    <property type="nucleotide sequence ID" value="NZ_JACHMY010000001.1"/>
</dbReference>